<dbReference type="Gene3D" id="3.40.109.10">
    <property type="entry name" value="NADH Oxidase"/>
    <property type="match status" value="1"/>
</dbReference>
<evidence type="ECO:0000313" key="9">
    <source>
        <dbReference type="Proteomes" id="UP000232875"/>
    </source>
</evidence>
<dbReference type="InterPro" id="IPR000415">
    <property type="entry name" value="Nitroreductase-like"/>
</dbReference>
<keyword evidence="4" id="KW-0963">Cytoplasm</keyword>
<dbReference type="GO" id="GO:0016491">
    <property type="term" value="F:oxidoreductase activity"/>
    <property type="evidence" value="ECO:0007669"/>
    <property type="project" value="UniProtKB-KW"/>
</dbReference>
<name>A0A2N1J6Z6_9BASI</name>
<dbReference type="CDD" id="cd02140">
    <property type="entry name" value="Frm2-like"/>
    <property type="match status" value="1"/>
</dbReference>
<evidence type="ECO:0000313" key="8">
    <source>
        <dbReference type="EMBL" id="PKI82335.1"/>
    </source>
</evidence>
<feature type="domain" description="Nitroreductase" evidence="7">
    <location>
        <begin position="18"/>
        <end position="187"/>
    </location>
</feature>
<dbReference type="InterPro" id="IPR033877">
    <property type="entry name" value="Frm2/Hbn1"/>
</dbReference>
<dbReference type="FunFam" id="3.40.109.10:FF:000001">
    <property type="entry name" value="Nitroreductase family"/>
    <property type="match status" value="1"/>
</dbReference>
<keyword evidence="6" id="KW-0539">Nucleus</keyword>
<evidence type="ECO:0000256" key="5">
    <source>
        <dbReference type="ARBA" id="ARBA00023002"/>
    </source>
</evidence>
<comment type="subcellular location">
    <subcellularLocation>
        <location evidence="2">Cytoplasm</location>
    </subcellularLocation>
    <subcellularLocation>
        <location evidence="1">Nucleus</location>
    </subcellularLocation>
</comment>
<evidence type="ECO:0000259" key="7">
    <source>
        <dbReference type="Pfam" id="PF00881"/>
    </source>
</evidence>
<sequence>MSATSYAKKAGASFLELIAKRRSIYHLSDETILSPQQVTALIRTAVREAPSPFNVQSSRAIILFGKDHKNYWNSTVPGALFESSGERAVEASKPKLQMFEAGSGTVVFFEDKSAVKGMQDKFPRYAPQFPIWSYQSNGMAQVFVWTLLEAEGYGCNLQHYGNLTGEKVKEQYNLPDSYEIQAEMVFGCPLAPAGEKTFIDDNSRVMSFGA</sequence>
<accession>A0A2N1J6Z6</accession>
<comment type="similarity">
    <text evidence="3">Belongs to the nitroreductase family.</text>
</comment>
<evidence type="ECO:0000256" key="3">
    <source>
        <dbReference type="ARBA" id="ARBA00007118"/>
    </source>
</evidence>
<gene>
    <name evidence="8" type="ORF">MVES_003759</name>
</gene>
<dbReference type="STRING" id="2020962.A0A2N1J6Z6"/>
<keyword evidence="9" id="KW-1185">Reference proteome</keyword>
<dbReference type="PANTHER" id="PTHR43035">
    <property type="entry name" value="FATTY ACID REPRESSION MUTANT PROTEIN 2-RELATED"/>
    <property type="match status" value="1"/>
</dbReference>
<dbReference type="Proteomes" id="UP000232875">
    <property type="component" value="Unassembled WGS sequence"/>
</dbReference>
<dbReference type="GO" id="GO:0034599">
    <property type="term" value="P:cellular response to oxidative stress"/>
    <property type="evidence" value="ECO:0007669"/>
    <property type="project" value="InterPro"/>
</dbReference>
<evidence type="ECO:0000256" key="2">
    <source>
        <dbReference type="ARBA" id="ARBA00004496"/>
    </source>
</evidence>
<dbReference type="InterPro" id="IPR029479">
    <property type="entry name" value="Nitroreductase"/>
</dbReference>
<dbReference type="GO" id="GO:0005634">
    <property type="term" value="C:nucleus"/>
    <property type="evidence" value="ECO:0007669"/>
    <property type="project" value="UniProtKB-SubCell"/>
</dbReference>
<protein>
    <recommendedName>
        <fullName evidence="7">Nitroreductase domain-containing protein</fullName>
    </recommendedName>
</protein>
<dbReference type="OrthoDB" id="2138173at2759"/>
<dbReference type="GO" id="GO:0005737">
    <property type="term" value="C:cytoplasm"/>
    <property type="evidence" value="ECO:0007669"/>
    <property type="project" value="UniProtKB-SubCell"/>
</dbReference>
<dbReference type="EMBL" id="KZ454996">
    <property type="protein sequence ID" value="PKI82335.1"/>
    <property type="molecule type" value="Genomic_DNA"/>
</dbReference>
<organism evidence="8 9">
    <name type="scientific">Malassezia vespertilionis</name>
    <dbReference type="NCBI Taxonomy" id="2020962"/>
    <lineage>
        <taxon>Eukaryota</taxon>
        <taxon>Fungi</taxon>
        <taxon>Dikarya</taxon>
        <taxon>Basidiomycota</taxon>
        <taxon>Ustilaginomycotina</taxon>
        <taxon>Malasseziomycetes</taxon>
        <taxon>Malasseziales</taxon>
        <taxon>Malasseziaceae</taxon>
        <taxon>Malassezia</taxon>
    </lineage>
</organism>
<evidence type="ECO:0000256" key="1">
    <source>
        <dbReference type="ARBA" id="ARBA00004123"/>
    </source>
</evidence>
<keyword evidence="5" id="KW-0560">Oxidoreductase</keyword>
<evidence type="ECO:0000256" key="6">
    <source>
        <dbReference type="ARBA" id="ARBA00023242"/>
    </source>
</evidence>
<evidence type="ECO:0000256" key="4">
    <source>
        <dbReference type="ARBA" id="ARBA00022490"/>
    </source>
</evidence>
<dbReference type="AlphaFoldDB" id="A0A2N1J6Z6"/>
<proteinExistence type="inferred from homology"/>
<dbReference type="SUPFAM" id="SSF55469">
    <property type="entry name" value="FMN-dependent nitroreductase-like"/>
    <property type="match status" value="1"/>
</dbReference>
<dbReference type="Pfam" id="PF00881">
    <property type="entry name" value="Nitroreductase"/>
    <property type="match status" value="1"/>
</dbReference>
<reference evidence="8 9" key="1">
    <citation type="submission" date="2017-10" db="EMBL/GenBank/DDBJ databases">
        <title>A novel species of cold-tolerant Malassezia isolated from bats.</title>
        <authorList>
            <person name="Lorch J.M."/>
            <person name="Palmer J.M."/>
            <person name="Vanderwolf K.J."/>
            <person name="Schmidt K.Z."/>
            <person name="Verant M.L."/>
            <person name="Weller T.J."/>
            <person name="Blehert D.S."/>
        </authorList>
    </citation>
    <scope>NUCLEOTIDE SEQUENCE [LARGE SCALE GENOMIC DNA]</scope>
    <source>
        <strain evidence="8 9">NWHC:44797-103</strain>
    </source>
</reference>
<dbReference type="PANTHER" id="PTHR43035:SF1">
    <property type="entry name" value="FATTY ACID REPRESSION MUTANT PROTEIN 2-RELATED"/>
    <property type="match status" value="1"/>
</dbReference>